<protein>
    <submittedName>
        <fullName evidence="4">O-methyltransferase family protein</fullName>
    </submittedName>
</protein>
<dbReference type="CDD" id="cd02440">
    <property type="entry name" value="AdoMet_MTases"/>
    <property type="match status" value="1"/>
</dbReference>
<keyword evidence="1 4" id="KW-0489">Methyltransferase</keyword>
<evidence type="ECO:0000256" key="2">
    <source>
        <dbReference type="ARBA" id="ARBA00022679"/>
    </source>
</evidence>
<sequence length="164" mass="18009">MLEIGTLAGYSAIWMARSLPPGGRVLTLEVDPLHARVARENFRRAGVDDRVRLRLGPALESLRALQAEAAGPFDLVFLDADKESYTEYLEAALELTHPGSLLVADNVVWEGEVAAPESPDPRVQGIRRFLDRLSREPRLTATAMQTVGNKGHDGFLLARVLPAR</sequence>
<dbReference type="Pfam" id="PF01596">
    <property type="entry name" value="Methyltransf_3"/>
    <property type="match status" value="1"/>
</dbReference>
<dbReference type="GO" id="GO:0032259">
    <property type="term" value="P:methylation"/>
    <property type="evidence" value="ECO:0007669"/>
    <property type="project" value="UniProtKB-KW"/>
</dbReference>
<name>T1B7N1_9ZZZZ</name>
<organism evidence="4">
    <name type="scientific">mine drainage metagenome</name>
    <dbReference type="NCBI Taxonomy" id="410659"/>
    <lineage>
        <taxon>unclassified sequences</taxon>
        <taxon>metagenomes</taxon>
        <taxon>ecological metagenomes</taxon>
    </lineage>
</organism>
<dbReference type="PANTHER" id="PTHR10509:SF14">
    <property type="entry name" value="CAFFEOYL-COA O-METHYLTRANSFERASE 3-RELATED"/>
    <property type="match status" value="1"/>
</dbReference>
<proteinExistence type="predicted"/>
<dbReference type="AlphaFoldDB" id="T1B7N1"/>
<comment type="caution">
    <text evidence="4">The sequence shown here is derived from an EMBL/GenBank/DDBJ whole genome shotgun (WGS) entry which is preliminary data.</text>
</comment>
<dbReference type="GO" id="GO:0008757">
    <property type="term" value="F:S-adenosylmethionine-dependent methyltransferase activity"/>
    <property type="evidence" value="ECO:0007669"/>
    <property type="project" value="TreeGrafter"/>
</dbReference>
<dbReference type="InterPro" id="IPR050362">
    <property type="entry name" value="Cation-dep_OMT"/>
</dbReference>
<dbReference type="EMBL" id="AUZY01003501">
    <property type="protein sequence ID" value="EQD68951.1"/>
    <property type="molecule type" value="Genomic_DNA"/>
</dbReference>
<reference evidence="4" key="1">
    <citation type="submission" date="2013-08" db="EMBL/GenBank/DDBJ databases">
        <authorList>
            <person name="Mendez C."/>
            <person name="Richter M."/>
            <person name="Ferrer M."/>
            <person name="Sanchez J."/>
        </authorList>
    </citation>
    <scope>NUCLEOTIDE SEQUENCE</scope>
</reference>
<evidence type="ECO:0000256" key="3">
    <source>
        <dbReference type="ARBA" id="ARBA00022691"/>
    </source>
</evidence>
<dbReference type="GO" id="GO:0008171">
    <property type="term" value="F:O-methyltransferase activity"/>
    <property type="evidence" value="ECO:0007669"/>
    <property type="project" value="InterPro"/>
</dbReference>
<keyword evidence="2 4" id="KW-0808">Transferase</keyword>
<dbReference type="InterPro" id="IPR002935">
    <property type="entry name" value="SAM_O-MeTrfase"/>
</dbReference>
<dbReference type="PANTHER" id="PTHR10509">
    <property type="entry name" value="O-METHYLTRANSFERASE-RELATED"/>
    <property type="match status" value="1"/>
</dbReference>
<evidence type="ECO:0000313" key="4">
    <source>
        <dbReference type="EMBL" id="EQD68951.1"/>
    </source>
</evidence>
<gene>
    <name evidence="4" type="ORF">B1B_05529</name>
</gene>
<dbReference type="Gene3D" id="3.40.50.150">
    <property type="entry name" value="Vaccinia Virus protein VP39"/>
    <property type="match status" value="1"/>
</dbReference>
<evidence type="ECO:0000256" key="1">
    <source>
        <dbReference type="ARBA" id="ARBA00022603"/>
    </source>
</evidence>
<dbReference type="PROSITE" id="PS51682">
    <property type="entry name" value="SAM_OMT_I"/>
    <property type="match status" value="1"/>
</dbReference>
<dbReference type="SUPFAM" id="SSF53335">
    <property type="entry name" value="S-adenosyl-L-methionine-dependent methyltransferases"/>
    <property type="match status" value="1"/>
</dbReference>
<dbReference type="InterPro" id="IPR029063">
    <property type="entry name" value="SAM-dependent_MTases_sf"/>
</dbReference>
<reference evidence="4" key="2">
    <citation type="journal article" date="2014" name="ISME J.">
        <title>Microbial stratification in low pH oxic and suboxic macroscopic growths along an acid mine drainage.</title>
        <authorList>
            <person name="Mendez-Garcia C."/>
            <person name="Mesa V."/>
            <person name="Sprenger R.R."/>
            <person name="Richter M."/>
            <person name="Diez M.S."/>
            <person name="Solano J."/>
            <person name="Bargiela R."/>
            <person name="Golyshina O.V."/>
            <person name="Manteca A."/>
            <person name="Ramos J.L."/>
            <person name="Gallego J.R."/>
            <person name="Llorente I."/>
            <person name="Martins Dos Santos V.A."/>
            <person name="Jensen O.N."/>
            <person name="Pelaez A.I."/>
            <person name="Sanchez J."/>
            <person name="Ferrer M."/>
        </authorList>
    </citation>
    <scope>NUCLEOTIDE SEQUENCE</scope>
</reference>
<keyword evidence="3" id="KW-0949">S-adenosyl-L-methionine</keyword>
<accession>T1B7N1</accession>